<name>A0A5B9QJ69_9BACT</name>
<sequence precursor="true">MFWHLPNRLSVAFVSLTALCLSCSAVTTCAEDATPRLHVQNVRRVFDNGEHNAFTDLIHWEGKYWLAFRSCPDGHMVFSTSSIIVLSSDDAKTWNTVHQFSVPQRDTRDPHFLAFRGKLFLYTGTWYSGEGELPRKDYDINKHLGFAVWTSDGKTWSDPQQMEGTYGHYIWRAVSDGETAYLCGRRKRGYSEAESGAGGAAILEGALLESSDGLHWKFRSLFQTQQGNETAFLIEPDRTMVALSRQRGASAQLARALPPYQEWDRKTLPHYVGGPLLAKWGDHWLVGGRKNTDQGPKTALYWLIDDELKPIAELPSGGDNSYPGFVALDAQHGLLSWYSSHQRDSDGRPITAVYLADIVKQ</sequence>
<dbReference type="SUPFAM" id="SSF50939">
    <property type="entry name" value="Sialidases"/>
    <property type="match status" value="1"/>
</dbReference>
<evidence type="ECO:0008006" key="4">
    <source>
        <dbReference type="Google" id="ProtNLM"/>
    </source>
</evidence>
<keyword evidence="3" id="KW-1185">Reference proteome</keyword>
<evidence type="ECO:0000313" key="3">
    <source>
        <dbReference type="Proteomes" id="UP000325286"/>
    </source>
</evidence>
<dbReference type="Gene3D" id="2.120.10.10">
    <property type="match status" value="1"/>
</dbReference>
<protein>
    <recommendedName>
        <fullName evidence="4">Glycosyl hydrolases family 43</fullName>
    </recommendedName>
</protein>
<dbReference type="AlphaFoldDB" id="A0A5B9QJ69"/>
<dbReference type="EMBL" id="CP042914">
    <property type="protein sequence ID" value="QEG39088.1"/>
    <property type="molecule type" value="Genomic_DNA"/>
</dbReference>
<proteinExistence type="predicted"/>
<organism evidence="2 3">
    <name type="scientific">Roseimaritima ulvae</name>
    <dbReference type="NCBI Taxonomy" id="980254"/>
    <lineage>
        <taxon>Bacteria</taxon>
        <taxon>Pseudomonadati</taxon>
        <taxon>Planctomycetota</taxon>
        <taxon>Planctomycetia</taxon>
        <taxon>Pirellulales</taxon>
        <taxon>Pirellulaceae</taxon>
        <taxon>Roseimaritima</taxon>
    </lineage>
</organism>
<evidence type="ECO:0000313" key="2">
    <source>
        <dbReference type="EMBL" id="QEG39088.1"/>
    </source>
</evidence>
<keyword evidence="1" id="KW-0732">Signal</keyword>
<dbReference type="KEGG" id="rul:UC8_10490"/>
<reference evidence="2 3" key="1">
    <citation type="submission" date="2019-08" db="EMBL/GenBank/DDBJ databases">
        <title>Deep-cultivation of Planctomycetes and their phenomic and genomic characterization uncovers novel biology.</title>
        <authorList>
            <person name="Wiegand S."/>
            <person name="Jogler M."/>
            <person name="Boedeker C."/>
            <person name="Pinto D."/>
            <person name="Vollmers J."/>
            <person name="Rivas-Marin E."/>
            <person name="Kohn T."/>
            <person name="Peeters S.H."/>
            <person name="Heuer A."/>
            <person name="Rast P."/>
            <person name="Oberbeckmann S."/>
            <person name="Bunk B."/>
            <person name="Jeske O."/>
            <person name="Meyerdierks A."/>
            <person name="Storesund J.E."/>
            <person name="Kallscheuer N."/>
            <person name="Luecker S."/>
            <person name="Lage O.M."/>
            <person name="Pohl T."/>
            <person name="Merkel B.J."/>
            <person name="Hornburger P."/>
            <person name="Mueller R.-W."/>
            <person name="Bruemmer F."/>
            <person name="Labrenz M."/>
            <person name="Spormann A.M."/>
            <person name="Op den Camp H."/>
            <person name="Overmann J."/>
            <person name="Amann R."/>
            <person name="Jetten M.S.M."/>
            <person name="Mascher T."/>
            <person name="Medema M.H."/>
            <person name="Devos D.P."/>
            <person name="Kaster A.-K."/>
            <person name="Ovreas L."/>
            <person name="Rohde M."/>
            <person name="Galperin M.Y."/>
            <person name="Jogler C."/>
        </authorList>
    </citation>
    <scope>NUCLEOTIDE SEQUENCE [LARGE SCALE GENOMIC DNA]</scope>
    <source>
        <strain evidence="2 3">UC8</strain>
    </source>
</reference>
<gene>
    <name evidence="2" type="ORF">UC8_10490</name>
</gene>
<dbReference type="InterPro" id="IPR036278">
    <property type="entry name" value="Sialidase_sf"/>
</dbReference>
<feature type="chain" id="PRO_5023087675" description="Glycosyl hydrolases family 43" evidence="1">
    <location>
        <begin position="31"/>
        <end position="361"/>
    </location>
</feature>
<accession>A0A5B9QJ69</accession>
<evidence type="ECO:0000256" key="1">
    <source>
        <dbReference type="SAM" id="SignalP"/>
    </source>
</evidence>
<dbReference type="Proteomes" id="UP000325286">
    <property type="component" value="Chromosome"/>
</dbReference>
<feature type="signal peptide" evidence="1">
    <location>
        <begin position="1"/>
        <end position="30"/>
    </location>
</feature>